<dbReference type="AlphaFoldDB" id="A0AAV1TBQ3"/>
<name>A0AAV1TBQ3_9STRA</name>
<dbReference type="Pfam" id="PF14223">
    <property type="entry name" value="Retrotran_gag_2"/>
    <property type="match status" value="1"/>
</dbReference>
<protein>
    <recommendedName>
        <fullName evidence="3">DUF4219 domain-containing protein</fullName>
    </recommendedName>
</protein>
<comment type="caution">
    <text evidence="1">The sequence shown here is derived from an EMBL/GenBank/DDBJ whole genome shotgun (WGS) entry which is preliminary data.</text>
</comment>
<dbReference type="EMBL" id="CAKLBY020000035">
    <property type="protein sequence ID" value="CAK7909748.1"/>
    <property type="molecule type" value="Genomic_DNA"/>
</dbReference>
<accession>A0AAV1TBQ3</accession>
<evidence type="ECO:0008006" key="3">
    <source>
        <dbReference type="Google" id="ProtNLM"/>
    </source>
</evidence>
<sequence length="231" mass="26290">MSPSSSDSAPAALASAVDASTTSARIDKVDDTNFYMWKFKMQMVQEDRDLWDVTSGDVEQSTVLRPRTKRPQTTLVTHYEKKCLANKLSFLRRRLFATVMEDGGDVLEHINKLRTRAEQLDAVGTLVSDEDLVIALLRSLNDSFQLLITALESRSEEITRELVTSRRMHEDLKRKEKNDGVSASKKGFCTNVKRNKNFWRMLKARADTAANTAIGSQIIMIRPLRIRKREP</sequence>
<evidence type="ECO:0000313" key="1">
    <source>
        <dbReference type="EMBL" id="CAK7909748.1"/>
    </source>
</evidence>
<gene>
    <name evidence="1" type="ORF">PM001_LOCUS3997</name>
</gene>
<evidence type="ECO:0000313" key="2">
    <source>
        <dbReference type="Proteomes" id="UP001162060"/>
    </source>
</evidence>
<proteinExistence type="predicted"/>
<reference evidence="1" key="1">
    <citation type="submission" date="2024-01" db="EMBL/GenBank/DDBJ databases">
        <authorList>
            <person name="Webb A."/>
        </authorList>
    </citation>
    <scope>NUCLEOTIDE SEQUENCE</scope>
    <source>
        <strain evidence="1">Pm1</strain>
    </source>
</reference>
<dbReference type="Proteomes" id="UP001162060">
    <property type="component" value="Unassembled WGS sequence"/>
</dbReference>
<organism evidence="1 2">
    <name type="scientific">Peronospora matthiolae</name>
    <dbReference type="NCBI Taxonomy" id="2874970"/>
    <lineage>
        <taxon>Eukaryota</taxon>
        <taxon>Sar</taxon>
        <taxon>Stramenopiles</taxon>
        <taxon>Oomycota</taxon>
        <taxon>Peronosporomycetes</taxon>
        <taxon>Peronosporales</taxon>
        <taxon>Peronosporaceae</taxon>
        <taxon>Peronospora</taxon>
    </lineage>
</organism>